<dbReference type="InterPro" id="IPR050832">
    <property type="entry name" value="Bact_Acetyltransf"/>
</dbReference>
<comment type="caution">
    <text evidence="4">The sequence shown here is derived from an EMBL/GenBank/DDBJ whole genome shotgun (WGS) entry which is preliminary data.</text>
</comment>
<dbReference type="EMBL" id="JANZXA010000003">
    <property type="protein sequence ID" value="MCT2399145.1"/>
    <property type="molecule type" value="Genomic_DNA"/>
</dbReference>
<protein>
    <submittedName>
        <fullName evidence="4">GNAT family N-acetyltransferase</fullName>
    </submittedName>
</protein>
<evidence type="ECO:0000313" key="5">
    <source>
        <dbReference type="Proteomes" id="UP001165583"/>
    </source>
</evidence>
<dbReference type="SUPFAM" id="SSF55729">
    <property type="entry name" value="Acyl-CoA N-acyltransferases (Nat)"/>
    <property type="match status" value="1"/>
</dbReference>
<keyword evidence="5" id="KW-1185">Reference proteome</keyword>
<keyword evidence="1" id="KW-0808">Transferase</keyword>
<name>A0ABT2I2X0_9SPHN</name>
<organism evidence="4 5">
    <name type="scientific">Novosphingobium mangrovi</name>
    <name type="common">ex Huang et al. 2023</name>
    <dbReference type="NCBI Taxonomy" id="2976432"/>
    <lineage>
        <taxon>Bacteria</taxon>
        <taxon>Pseudomonadati</taxon>
        <taxon>Pseudomonadota</taxon>
        <taxon>Alphaproteobacteria</taxon>
        <taxon>Sphingomonadales</taxon>
        <taxon>Sphingomonadaceae</taxon>
        <taxon>Novosphingobium</taxon>
    </lineage>
</organism>
<accession>A0ABT2I2X0</accession>
<feature type="domain" description="N-acetyltransferase" evidence="3">
    <location>
        <begin position="4"/>
        <end position="153"/>
    </location>
</feature>
<evidence type="ECO:0000259" key="3">
    <source>
        <dbReference type="PROSITE" id="PS51186"/>
    </source>
</evidence>
<dbReference type="Pfam" id="PF00583">
    <property type="entry name" value="Acetyltransf_1"/>
    <property type="match status" value="1"/>
</dbReference>
<keyword evidence="2" id="KW-0012">Acyltransferase</keyword>
<gene>
    <name evidence="4" type="ORF">NZK81_06275</name>
</gene>
<reference evidence="4" key="1">
    <citation type="submission" date="2022-09" db="EMBL/GenBank/DDBJ databases">
        <title>Novosphingobium sp. Nov., a polycyclic aromatic hydrocarbon-degrading bacterium isolated form mangrove sediments in HongKong.</title>
        <authorList>
            <person name="Hu Z."/>
        </authorList>
    </citation>
    <scope>NUCLEOTIDE SEQUENCE</scope>
    <source>
        <strain evidence="4">HK4-1</strain>
    </source>
</reference>
<dbReference type="PROSITE" id="PS51186">
    <property type="entry name" value="GNAT"/>
    <property type="match status" value="1"/>
</dbReference>
<sequence>MTGLVMRDAREEDLPAIVAMLADDEFGRAREDASLPLDPGYVAAFRAIDGSDRQRLIVAELDGRLVGTLQLGFLAGLSMHGAWRGLIEAVRIDGSLRGRGLGSQLVEWAVGECRARGCMLVQLTSHRDRADAHRFYERLGWEQSHAGFKLKLD</sequence>
<evidence type="ECO:0000313" key="4">
    <source>
        <dbReference type="EMBL" id="MCT2399145.1"/>
    </source>
</evidence>
<evidence type="ECO:0000256" key="1">
    <source>
        <dbReference type="ARBA" id="ARBA00022679"/>
    </source>
</evidence>
<dbReference type="PANTHER" id="PTHR43877:SF2">
    <property type="entry name" value="AMINOALKYLPHOSPHONATE N-ACETYLTRANSFERASE-RELATED"/>
    <property type="match status" value="1"/>
</dbReference>
<dbReference type="Gene3D" id="3.40.630.30">
    <property type="match status" value="1"/>
</dbReference>
<proteinExistence type="predicted"/>
<dbReference type="RefSeq" id="WP_260044977.1">
    <property type="nucleotide sequence ID" value="NZ_JANZXA010000003.1"/>
</dbReference>
<dbReference type="CDD" id="cd04301">
    <property type="entry name" value="NAT_SF"/>
    <property type="match status" value="1"/>
</dbReference>
<dbReference type="InterPro" id="IPR016181">
    <property type="entry name" value="Acyl_CoA_acyltransferase"/>
</dbReference>
<dbReference type="Proteomes" id="UP001165583">
    <property type="component" value="Unassembled WGS sequence"/>
</dbReference>
<dbReference type="PANTHER" id="PTHR43877">
    <property type="entry name" value="AMINOALKYLPHOSPHONATE N-ACETYLTRANSFERASE-RELATED-RELATED"/>
    <property type="match status" value="1"/>
</dbReference>
<evidence type="ECO:0000256" key="2">
    <source>
        <dbReference type="ARBA" id="ARBA00023315"/>
    </source>
</evidence>
<dbReference type="InterPro" id="IPR000182">
    <property type="entry name" value="GNAT_dom"/>
</dbReference>